<dbReference type="PANTHER" id="PTHR47245:SF1">
    <property type="entry name" value="FOLDASE PROTEIN PRSA"/>
    <property type="match status" value="1"/>
</dbReference>
<evidence type="ECO:0000313" key="6">
    <source>
        <dbReference type="EMBL" id="OGY11311.1"/>
    </source>
</evidence>
<dbReference type="EC" id="5.2.1.8" evidence="2"/>
<evidence type="ECO:0000256" key="1">
    <source>
        <dbReference type="ARBA" id="ARBA00000971"/>
    </source>
</evidence>
<dbReference type="Gene3D" id="1.10.4030.10">
    <property type="entry name" value="Porin chaperone SurA, peptide-binding domain"/>
    <property type="match status" value="1"/>
</dbReference>
<dbReference type="SUPFAM" id="SSF109998">
    <property type="entry name" value="Triger factor/SurA peptide-binding domain-like"/>
    <property type="match status" value="1"/>
</dbReference>
<keyword evidence="5" id="KW-0413">Isomerase</keyword>
<dbReference type="InterPro" id="IPR027304">
    <property type="entry name" value="Trigger_fact/SurA_dom_sf"/>
</dbReference>
<evidence type="ECO:0000256" key="4">
    <source>
        <dbReference type="ARBA" id="ARBA00023110"/>
    </source>
</evidence>
<protein>
    <recommendedName>
        <fullName evidence="2">peptidylprolyl isomerase</fullName>
        <ecNumber evidence="2">5.2.1.8</ecNumber>
    </recommendedName>
</protein>
<name>A0A1G1V7Q5_9BACT</name>
<accession>A0A1G1V7Q5</accession>
<organism evidence="6 7">
    <name type="scientific">Candidatus Blackburnbacteria bacterium RIFCSPHIGHO2_02_FULL_44_20</name>
    <dbReference type="NCBI Taxonomy" id="1797516"/>
    <lineage>
        <taxon>Bacteria</taxon>
        <taxon>Candidatus Blackburniibacteriota</taxon>
    </lineage>
</organism>
<gene>
    <name evidence="6" type="ORF">A3D26_02290</name>
</gene>
<comment type="catalytic activity">
    <reaction evidence="1">
        <text>[protein]-peptidylproline (omega=180) = [protein]-peptidylproline (omega=0)</text>
        <dbReference type="Rhea" id="RHEA:16237"/>
        <dbReference type="Rhea" id="RHEA-COMP:10747"/>
        <dbReference type="Rhea" id="RHEA-COMP:10748"/>
        <dbReference type="ChEBI" id="CHEBI:83833"/>
        <dbReference type="ChEBI" id="CHEBI:83834"/>
        <dbReference type="EC" id="5.2.1.8"/>
    </reaction>
</comment>
<evidence type="ECO:0000256" key="2">
    <source>
        <dbReference type="ARBA" id="ARBA00013194"/>
    </source>
</evidence>
<comment type="caution">
    <text evidence="6">The sequence shown here is derived from an EMBL/GenBank/DDBJ whole genome shotgun (WGS) entry which is preliminary data.</text>
</comment>
<dbReference type="PANTHER" id="PTHR47245">
    <property type="entry name" value="PEPTIDYLPROLYL ISOMERASE"/>
    <property type="match status" value="1"/>
</dbReference>
<evidence type="ECO:0000256" key="3">
    <source>
        <dbReference type="ARBA" id="ARBA00022729"/>
    </source>
</evidence>
<dbReference type="EMBL" id="MHBZ01000019">
    <property type="protein sequence ID" value="OGY11311.1"/>
    <property type="molecule type" value="Genomic_DNA"/>
</dbReference>
<dbReference type="STRING" id="1797516.A3D26_02290"/>
<evidence type="ECO:0000313" key="7">
    <source>
        <dbReference type="Proteomes" id="UP000178319"/>
    </source>
</evidence>
<dbReference type="InterPro" id="IPR050245">
    <property type="entry name" value="PrsA_foldase"/>
</dbReference>
<evidence type="ECO:0000256" key="5">
    <source>
        <dbReference type="ARBA" id="ARBA00023235"/>
    </source>
</evidence>
<reference evidence="6 7" key="1">
    <citation type="journal article" date="2016" name="Nat. Commun.">
        <title>Thousands of microbial genomes shed light on interconnected biogeochemical processes in an aquifer system.</title>
        <authorList>
            <person name="Anantharaman K."/>
            <person name="Brown C.T."/>
            <person name="Hug L.A."/>
            <person name="Sharon I."/>
            <person name="Castelle C.J."/>
            <person name="Probst A.J."/>
            <person name="Thomas B.C."/>
            <person name="Singh A."/>
            <person name="Wilkins M.J."/>
            <person name="Karaoz U."/>
            <person name="Brodie E.L."/>
            <person name="Williams K.H."/>
            <person name="Hubbard S.S."/>
            <person name="Banfield J.F."/>
        </authorList>
    </citation>
    <scope>NUCLEOTIDE SEQUENCE [LARGE SCALE GENOMIC DNA]</scope>
</reference>
<keyword evidence="3" id="KW-0732">Signal</keyword>
<proteinExistence type="predicted"/>
<dbReference type="AlphaFoldDB" id="A0A1G1V7Q5"/>
<dbReference type="Proteomes" id="UP000178319">
    <property type="component" value="Unassembled WGS sequence"/>
</dbReference>
<sequence length="158" mass="17905">MVNGKPVFGFQVFKQMSKDYRTLAVNKLVEDRIVLDEAAKRNALPSKVEVSAKLAEYEERYGGAEAFEQLLQFQGITREEVERQTKLRLAMEKMFGNEATVSSEEVDGYVLSMEKVSASESAKQRVDAEAGIREQKLTEIFAKKLEELKAAAKVRLFF</sequence>
<keyword evidence="4" id="KW-0697">Rotamase</keyword>
<dbReference type="GO" id="GO:0003755">
    <property type="term" value="F:peptidyl-prolyl cis-trans isomerase activity"/>
    <property type="evidence" value="ECO:0007669"/>
    <property type="project" value="UniProtKB-KW"/>
</dbReference>